<evidence type="ECO:0000256" key="1">
    <source>
        <dbReference type="ARBA" id="ARBA00008056"/>
    </source>
</evidence>
<keyword evidence="2" id="KW-0560">Oxidoreductase</keyword>
<reference evidence="4" key="1">
    <citation type="submission" date="2022-07" db="EMBL/GenBank/DDBJ databases">
        <title>Fungi with potential for degradation of polypropylene.</title>
        <authorList>
            <person name="Gostincar C."/>
        </authorList>
    </citation>
    <scope>NUCLEOTIDE SEQUENCE</scope>
    <source>
        <strain evidence="4">EXF-13287</strain>
    </source>
</reference>
<evidence type="ECO:0000259" key="3">
    <source>
        <dbReference type="PROSITE" id="PS51471"/>
    </source>
</evidence>
<proteinExistence type="inferred from homology"/>
<dbReference type="InterPro" id="IPR005123">
    <property type="entry name" value="Oxoglu/Fe-dep_dioxygenase_dom"/>
</dbReference>
<dbReference type="GO" id="GO:0016491">
    <property type="term" value="F:oxidoreductase activity"/>
    <property type="evidence" value="ECO:0007669"/>
    <property type="project" value="UniProtKB-KW"/>
</dbReference>
<dbReference type="InterPro" id="IPR044861">
    <property type="entry name" value="IPNS-like_FE2OG_OXY"/>
</dbReference>
<dbReference type="GO" id="GO:0046872">
    <property type="term" value="F:metal ion binding"/>
    <property type="evidence" value="ECO:0007669"/>
    <property type="project" value="UniProtKB-KW"/>
</dbReference>
<name>A0AA38RR24_9PEZI</name>
<gene>
    <name evidence="4" type="ORF">NKR19_g6395</name>
</gene>
<dbReference type="PROSITE" id="PS51471">
    <property type="entry name" value="FE2OG_OXY"/>
    <property type="match status" value="1"/>
</dbReference>
<accession>A0AA38RR24</accession>
<dbReference type="EMBL" id="JANBVN010000098">
    <property type="protein sequence ID" value="KAJ9144454.1"/>
    <property type="molecule type" value="Genomic_DNA"/>
</dbReference>
<organism evidence="4 5">
    <name type="scientific">Coniochaeta hoffmannii</name>
    <dbReference type="NCBI Taxonomy" id="91930"/>
    <lineage>
        <taxon>Eukaryota</taxon>
        <taxon>Fungi</taxon>
        <taxon>Dikarya</taxon>
        <taxon>Ascomycota</taxon>
        <taxon>Pezizomycotina</taxon>
        <taxon>Sordariomycetes</taxon>
        <taxon>Sordariomycetidae</taxon>
        <taxon>Coniochaetales</taxon>
        <taxon>Coniochaetaceae</taxon>
        <taxon>Coniochaeta</taxon>
    </lineage>
</organism>
<dbReference type="SUPFAM" id="SSF51197">
    <property type="entry name" value="Clavaminate synthase-like"/>
    <property type="match status" value="1"/>
</dbReference>
<dbReference type="AlphaFoldDB" id="A0AA38RR24"/>
<dbReference type="Pfam" id="PF03171">
    <property type="entry name" value="2OG-FeII_Oxy"/>
    <property type="match status" value="1"/>
</dbReference>
<evidence type="ECO:0000313" key="4">
    <source>
        <dbReference type="EMBL" id="KAJ9144454.1"/>
    </source>
</evidence>
<evidence type="ECO:0000256" key="2">
    <source>
        <dbReference type="RuleBase" id="RU003682"/>
    </source>
</evidence>
<protein>
    <submittedName>
        <fullName evidence="4">Clavaminate synthase-like protein</fullName>
    </submittedName>
</protein>
<keyword evidence="2" id="KW-0408">Iron</keyword>
<comment type="caution">
    <text evidence="4">The sequence shown here is derived from an EMBL/GenBank/DDBJ whole genome shotgun (WGS) entry which is preliminary data.</text>
</comment>
<dbReference type="InterPro" id="IPR026992">
    <property type="entry name" value="DIOX_N"/>
</dbReference>
<dbReference type="Proteomes" id="UP001174691">
    <property type="component" value="Unassembled WGS sequence"/>
</dbReference>
<dbReference type="PANTHER" id="PTHR47990">
    <property type="entry name" value="2-OXOGLUTARATE (2OG) AND FE(II)-DEPENDENT OXYGENASE SUPERFAMILY PROTEIN-RELATED"/>
    <property type="match status" value="1"/>
</dbReference>
<dbReference type="InterPro" id="IPR050231">
    <property type="entry name" value="Iron_ascorbate_oxido_reductase"/>
</dbReference>
<keyword evidence="2" id="KW-0479">Metal-binding</keyword>
<evidence type="ECO:0000313" key="5">
    <source>
        <dbReference type="Proteomes" id="UP001174691"/>
    </source>
</evidence>
<feature type="domain" description="Fe2OG dioxygenase" evidence="3">
    <location>
        <begin position="183"/>
        <end position="294"/>
    </location>
</feature>
<dbReference type="Gene3D" id="2.60.120.330">
    <property type="entry name" value="B-lactam Antibiotic, Isopenicillin N Synthase, Chain"/>
    <property type="match status" value="1"/>
</dbReference>
<keyword evidence="5" id="KW-1185">Reference proteome</keyword>
<sequence length="343" mass="37715">MPHSTSTLSSLPPFPSDLPHAPIARISSAALLSHDPAASASLLEACRTYGFFYLDLRDSEVGKTLVAEAERLLALAQSSFRLPLEEKNGFHLERGVSMFGYKAAGTVKQTDATKRPDSTEFWNVGKDHMHGIVPSRPYPGVITKEGELFRGFMERAHGVGMEVCRALERELGLGSGELEGLNRFDMPSGDHVRLTRKKAVQDEGAVGLPSHTDFGSVTVLFNWLGGLQIESRTEGRVGEWEWVVPMEGHAVVNLGDAMVTFTNGALKSAKHRVVPAPGEQGMHDRYSVVYFVRPHNDALMKPLPKFDDGRKVKVAGKFQEQVDEGKVYTAGEWMTRRAKQLGS</sequence>
<dbReference type="GO" id="GO:0044283">
    <property type="term" value="P:small molecule biosynthetic process"/>
    <property type="evidence" value="ECO:0007669"/>
    <property type="project" value="UniProtKB-ARBA"/>
</dbReference>
<dbReference type="Pfam" id="PF14226">
    <property type="entry name" value="DIOX_N"/>
    <property type="match status" value="1"/>
</dbReference>
<comment type="similarity">
    <text evidence="1 2">Belongs to the iron/ascorbate-dependent oxidoreductase family.</text>
</comment>
<dbReference type="InterPro" id="IPR027443">
    <property type="entry name" value="IPNS-like_sf"/>
</dbReference>